<dbReference type="Pfam" id="PF07511">
    <property type="entry name" value="DUF1525"/>
    <property type="match status" value="1"/>
</dbReference>
<comment type="caution">
    <text evidence="2">The sequence shown here is derived from an EMBL/GenBank/DDBJ whole genome shotgun (WGS) entry which is preliminary data.</text>
</comment>
<sequence length="143" mass="15649">MLAHYSRSPIGFLQLALTLAAALAATAVTAAEVWVITDQQHPVRGKPDRLIELDAPTRIEAELSAQLPNEPEQAAALVQRRLHEGGKALQQRLAAAYQGVTDAWSLGITKVPAVVVDQRYVVYGEADVSRALARVEQYRREQP</sequence>
<accession>A0AA42TG30</accession>
<evidence type="ECO:0000256" key="1">
    <source>
        <dbReference type="SAM" id="SignalP"/>
    </source>
</evidence>
<evidence type="ECO:0000313" key="2">
    <source>
        <dbReference type="EMBL" id="MDH1237957.1"/>
    </source>
</evidence>
<keyword evidence="1" id="KW-0732">Signal</keyword>
<dbReference type="RefSeq" id="WP_121721645.1">
    <property type="nucleotide sequence ID" value="NZ_JAKCMO010000127.1"/>
</dbReference>
<dbReference type="Proteomes" id="UP001158500">
    <property type="component" value="Unassembled WGS sequence"/>
</dbReference>
<dbReference type="NCBIfam" id="TIGR03757">
    <property type="entry name" value="conj_TIGR03757"/>
    <property type="match status" value="1"/>
</dbReference>
<proteinExistence type="predicted"/>
<organism evidence="2 3">
    <name type="scientific">Stutzerimonas stutzeri</name>
    <name type="common">Pseudomonas stutzeri</name>
    <dbReference type="NCBI Taxonomy" id="316"/>
    <lineage>
        <taxon>Bacteria</taxon>
        <taxon>Pseudomonadati</taxon>
        <taxon>Pseudomonadota</taxon>
        <taxon>Gammaproteobacteria</taxon>
        <taxon>Pseudomonadales</taxon>
        <taxon>Pseudomonadaceae</taxon>
        <taxon>Stutzerimonas</taxon>
    </lineage>
</organism>
<feature type="chain" id="PRO_5041312866" evidence="1">
    <location>
        <begin position="31"/>
        <end position="143"/>
    </location>
</feature>
<reference evidence="2" key="1">
    <citation type="submission" date="2022-09" db="EMBL/GenBank/DDBJ databases">
        <title>Intensive care unit water sources are persistently colonized with multi-drug resistant bacteria and are the site of extensive horizontal gene transfer of antibiotic resistance genes.</title>
        <authorList>
            <person name="Diorio-Toth L."/>
        </authorList>
    </citation>
    <scope>NUCLEOTIDE SEQUENCE</scope>
    <source>
        <strain evidence="2">GD03947</strain>
    </source>
</reference>
<dbReference type="InterPro" id="IPR011090">
    <property type="entry name" value="Integr_conj_element_PFL4709"/>
</dbReference>
<name>A0AA42TG30_STUST</name>
<dbReference type="AlphaFoldDB" id="A0AA42TG30"/>
<protein>
    <submittedName>
        <fullName evidence="2">TIGR03757 family integrating conjugative element protein</fullName>
    </submittedName>
</protein>
<feature type="signal peptide" evidence="1">
    <location>
        <begin position="1"/>
        <end position="30"/>
    </location>
</feature>
<gene>
    <name evidence="2" type="ORF">N5C32_18155</name>
</gene>
<dbReference type="EMBL" id="JAOCAE010000014">
    <property type="protein sequence ID" value="MDH1237957.1"/>
    <property type="molecule type" value="Genomic_DNA"/>
</dbReference>
<evidence type="ECO:0000313" key="3">
    <source>
        <dbReference type="Proteomes" id="UP001158500"/>
    </source>
</evidence>